<evidence type="ECO:0000313" key="2">
    <source>
        <dbReference type="Proteomes" id="UP001157126"/>
    </source>
</evidence>
<sequence length="80" mass="7271">MTGPVISVGSGDSVRTVGGGASAASGRDALGDTCPVGEVEDCDVGARVGAGVGAVVEGDGLGTAVVGGAAVGVVASGRRS</sequence>
<gene>
    <name evidence="1" type="ORF">GCM10025883_13840</name>
</gene>
<protein>
    <submittedName>
        <fullName evidence="1">Uncharacterized protein</fullName>
    </submittedName>
</protein>
<name>A0ABQ6IN45_9MICO</name>
<accession>A0ABQ6IN45</accession>
<organism evidence="1 2">
    <name type="scientific">Mobilicoccus caccae</name>
    <dbReference type="NCBI Taxonomy" id="1859295"/>
    <lineage>
        <taxon>Bacteria</taxon>
        <taxon>Bacillati</taxon>
        <taxon>Actinomycetota</taxon>
        <taxon>Actinomycetes</taxon>
        <taxon>Micrococcales</taxon>
        <taxon>Dermatophilaceae</taxon>
        <taxon>Mobilicoccus</taxon>
    </lineage>
</organism>
<keyword evidence="2" id="KW-1185">Reference proteome</keyword>
<proteinExistence type="predicted"/>
<reference evidence="2" key="1">
    <citation type="journal article" date="2019" name="Int. J. Syst. Evol. Microbiol.">
        <title>The Global Catalogue of Microorganisms (GCM) 10K type strain sequencing project: providing services to taxonomists for standard genome sequencing and annotation.</title>
        <authorList>
            <consortium name="The Broad Institute Genomics Platform"/>
            <consortium name="The Broad Institute Genome Sequencing Center for Infectious Disease"/>
            <person name="Wu L."/>
            <person name="Ma J."/>
        </authorList>
    </citation>
    <scope>NUCLEOTIDE SEQUENCE [LARGE SCALE GENOMIC DNA]</scope>
    <source>
        <strain evidence="2">NBRC 113072</strain>
    </source>
</reference>
<dbReference type="EMBL" id="BSUO01000001">
    <property type="protein sequence ID" value="GMA39339.1"/>
    <property type="molecule type" value="Genomic_DNA"/>
</dbReference>
<dbReference type="Proteomes" id="UP001157126">
    <property type="component" value="Unassembled WGS sequence"/>
</dbReference>
<evidence type="ECO:0000313" key="1">
    <source>
        <dbReference type="EMBL" id="GMA39339.1"/>
    </source>
</evidence>
<comment type="caution">
    <text evidence="1">The sequence shown here is derived from an EMBL/GenBank/DDBJ whole genome shotgun (WGS) entry which is preliminary data.</text>
</comment>